<dbReference type="Gene3D" id="3.80.10.10">
    <property type="entry name" value="Ribonuclease Inhibitor"/>
    <property type="match status" value="2"/>
</dbReference>
<dbReference type="InterPro" id="IPR011992">
    <property type="entry name" value="EF-hand-dom_pair"/>
</dbReference>
<evidence type="ECO:0000313" key="4">
    <source>
        <dbReference type="EnsemblMetazoa" id="G11016.1:cds"/>
    </source>
</evidence>
<keyword evidence="5" id="KW-1185">Reference proteome</keyword>
<dbReference type="SMART" id="SM00368">
    <property type="entry name" value="LRR_RI"/>
    <property type="match status" value="7"/>
</dbReference>
<feature type="domain" description="EF-hand" evidence="3">
    <location>
        <begin position="433"/>
        <end position="468"/>
    </location>
</feature>
<reference evidence="4" key="1">
    <citation type="submission" date="2022-08" db="UniProtKB">
        <authorList>
            <consortium name="EnsemblMetazoa"/>
        </authorList>
    </citation>
    <scope>IDENTIFICATION</scope>
    <source>
        <strain evidence="4">05x7-T-G4-1.051#20</strain>
    </source>
</reference>
<dbReference type="Proteomes" id="UP000005408">
    <property type="component" value="Unassembled WGS sequence"/>
</dbReference>
<feature type="compositionally biased region" description="Low complexity" evidence="2">
    <location>
        <begin position="586"/>
        <end position="595"/>
    </location>
</feature>
<dbReference type="SUPFAM" id="SSF47473">
    <property type="entry name" value="EF-hand"/>
    <property type="match status" value="1"/>
</dbReference>
<dbReference type="InterPro" id="IPR052394">
    <property type="entry name" value="LRR-containing"/>
</dbReference>
<dbReference type="InterPro" id="IPR032675">
    <property type="entry name" value="LRR_dom_sf"/>
</dbReference>
<dbReference type="EnsemblMetazoa" id="G11016.1">
    <property type="protein sequence ID" value="G11016.1:cds"/>
    <property type="gene ID" value="G11016"/>
</dbReference>
<dbReference type="InterPro" id="IPR018247">
    <property type="entry name" value="EF_Hand_1_Ca_BS"/>
</dbReference>
<dbReference type="Gene3D" id="1.10.238.10">
    <property type="entry name" value="EF-hand"/>
    <property type="match status" value="1"/>
</dbReference>
<feature type="compositionally biased region" description="Basic and acidic residues" evidence="2">
    <location>
        <begin position="572"/>
        <end position="584"/>
    </location>
</feature>
<dbReference type="AlphaFoldDB" id="A0A8W8HTU0"/>
<dbReference type="Pfam" id="PF13499">
    <property type="entry name" value="EF-hand_7"/>
    <property type="match status" value="1"/>
</dbReference>
<proteinExistence type="predicted"/>
<dbReference type="SMART" id="SM00054">
    <property type="entry name" value="EFh"/>
    <property type="match status" value="2"/>
</dbReference>
<dbReference type="PANTHER" id="PTHR24114:SF2">
    <property type="entry name" value="F-BOX DOMAIN-CONTAINING PROTEIN-RELATED"/>
    <property type="match status" value="1"/>
</dbReference>
<dbReference type="SUPFAM" id="SSF52047">
    <property type="entry name" value="RNI-like"/>
    <property type="match status" value="1"/>
</dbReference>
<organism evidence="4 5">
    <name type="scientific">Magallana gigas</name>
    <name type="common">Pacific oyster</name>
    <name type="synonym">Crassostrea gigas</name>
    <dbReference type="NCBI Taxonomy" id="29159"/>
    <lineage>
        <taxon>Eukaryota</taxon>
        <taxon>Metazoa</taxon>
        <taxon>Spiralia</taxon>
        <taxon>Lophotrochozoa</taxon>
        <taxon>Mollusca</taxon>
        <taxon>Bivalvia</taxon>
        <taxon>Autobranchia</taxon>
        <taxon>Pteriomorphia</taxon>
        <taxon>Ostreida</taxon>
        <taxon>Ostreoidea</taxon>
        <taxon>Ostreidae</taxon>
        <taxon>Magallana</taxon>
    </lineage>
</organism>
<dbReference type="PANTHER" id="PTHR24114">
    <property type="entry name" value="LEUCINE RICH REPEAT FAMILY PROTEIN"/>
    <property type="match status" value="1"/>
</dbReference>
<feature type="compositionally biased region" description="Basic and acidic residues" evidence="2">
    <location>
        <begin position="555"/>
        <end position="564"/>
    </location>
</feature>
<evidence type="ECO:0000313" key="5">
    <source>
        <dbReference type="Proteomes" id="UP000005408"/>
    </source>
</evidence>
<evidence type="ECO:0000259" key="3">
    <source>
        <dbReference type="PROSITE" id="PS50222"/>
    </source>
</evidence>
<dbReference type="InterPro" id="IPR002048">
    <property type="entry name" value="EF_hand_dom"/>
</dbReference>
<dbReference type="CDD" id="cd00051">
    <property type="entry name" value="EFh"/>
    <property type="match status" value="1"/>
</dbReference>
<keyword evidence="1" id="KW-0106">Calcium</keyword>
<evidence type="ECO:0000256" key="2">
    <source>
        <dbReference type="SAM" id="MobiDB-lite"/>
    </source>
</evidence>
<dbReference type="InterPro" id="IPR001611">
    <property type="entry name" value="Leu-rich_rpt"/>
</dbReference>
<feature type="domain" description="EF-hand" evidence="3">
    <location>
        <begin position="469"/>
        <end position="504"/>
    </location>
</feature>
<dbReference type="PROSITE" id="PS50222">
    <property type="entry name" value="EF_HAND_2"/>
    <property type="match status" value="2"/>
</dbReference>
<sequence length="595" mass="66159">MISETSAVKGYEKSAPEVAKEMEAEMNAIKQVTVANNRAPEVHVPEPEDYDTDLEEESKLIRASRKSKQPRHEYPRCYTVPMEERPRVIYMRACHKFNLTPSSSFLKGLTSGVVKLNHQNLGPDGARTVALGLVLCETVSELHMSSNNIGQSGIKYLIDMLRENENISVLNLADNELQTYGAQLLCEMLNENDAIISLNVSGNNFKPQDAHLFHTMMSYYRCTLKELDLSHNDFGEYGGKLIGEAIGNNDTIETLNISWNGFGPNGAKAIAKGLEENSCLKVLDVSWNGLEDVGSEMIASAISANDVMVDLNISANRIGMKGLGLVLKALSSSKSIKSLNVSRNPITFEGPVVAVQTILEHPECGLQSIEFRDMCVPRQFLPILAKINEFKPQFKVKHGGYVIASDILHHSMEQRMETVLNDPMMRLLQYVHERKLRLADLFFQFDTDRSMTISEGEFVAGIKKAGIPMNDEQIQQLVEKLDVDADGEIDFGELKLGEKKYLKRIEKIGAELPFGHKKSNSRPASKMSNARSRPASNTSRPASQISARPMSNSSRKTERPKTVPDHLLQPRTKSDLAEELKKLTDSSSSESEGDT</sequence>
<dbReference type="PROSITE" id="PS00018">
    <property type="entry name" value="EF_HAND_1"/>
    <property type="match status" value="1"/>
</dbReference>
<protein>
    <recommendedName>
        <fullName evidence="3">EF-hand domain-containing protein</fullName>
    </recommendedName>
</protein>
<dbReference type="Pfam" id="PF13516">
    <property type="entry name" value="LRR_6"/>
    <property type="match status" value="4"/>
</dbReference>
<evidence type="ECO:0000256" key="1">
    <source>
        <dbReference type="ARBA" id="ARBA00022837"/>
    </source>
</evidence>
<dbReference type="OrthoDB" id="120976at2759"/>
<feature type="compositionally biased region" description="Polar residues" evidence="2">
    <location>
        <begin position="521"/>
        <end position="554"/>
    </location>
</feature>
<accession>A0A8W8HTU0</accession>
<feature type="region of interest" description="Disordered" evidence="2">
    <location>
        <begin position="513"/>
        <end position="595"/>
    </location>
</feature>
<dbReference type="OMA" id="GMRSYSQ"/>
<name>A0A8W8HTU0_MAGGI</name>
<dbReference type="GO" id="GO:0005509">
    <property type="term" value="F:calcium ion binding"/>
    <property type="evidence" value="ECO:0007669"/>
    <property type="project" value="InterPro"/>
</dbReference>